<dbReference type="GeneID" id="14925453"/>
<proteinExistence type="predicted"/>
<evidence type="ECO:0000313" key="3">
    <source>
        <dbReference type="Proteomes" id="UP000011083"/>
    </source>
</evidence>
<dbReference type="RefSeq" id="XP_004354818.1">
    <property type="nucleotide sequence ID" value="XM_004354766.1"/>
</dbReference>
<feature type="region of interest" description="Disordered" evidence="1">
    <location>
        <begin position="597"/>
        <end position="621"/>
    </location>
</feature>
<feature type="region of interest" description="Disordered" evidence="1">
    <location>
        <begin position="243"/>
        <end position="276"/>
    </location>
</feature>
<dbReference type="AlphaFoldDB" id="L8HGY5"/>
<protein>
    <submittedName>
        <fullName evidence="2">Uncharacterized protein</fullName>
    </submittedName>
</protein>
<evidence type="ECO:0000256" key="1">
    <source>
        <dbReference type="SAM" id="MobiDB-lite"/>
    </source>
</evidence>
<name>L8HGY5_ACACF</name>
<dbReference type="VEuPathDB" id="AmoebaDB:ACA1_039520"/>
<keyword evidence="3" id="KW-1185">Reference proteome</keyword>
<evidence type="ECO:0000313" key="2">
    <source>
        <dbReference type="EMBL" id="ELR24430.1"/>
    </source>
</evidence>
<reference evidence="2 3" key="1">
    <citation type="journal article" date="2013" name="Genome Biol.">
        <title>Genome of Acanthamoeba castellanii highlights extensive lateral gene transfer and early evolution of tyrosine kinase signaling.</title>
        <authorList>
            <person name="Clarke M."/>
            <person name="Lohan A.J."/>
            <person name="Liu B."/>
            <person name="Lagkouvardos I."/>
            <person name="Roy S."/>
            <person name="Zafar N."/>
            <person name="Bertelli C."/>
            <person name="Schilde C."/>
            <person name="Kianianmomeni A."/>
            <person name="Burglin T.R."/>
            <person name="Frech C."/>
            <person name="Turcotte B."/>
            <person name="Kopec K.O."/>
            <person name="Synnott J.M."/>
            <person name="Choo C."/>
            <person name="Paponov I."/>
            <person name="Finkler A."/>
            <person name="Soon Heng Tan C."/>
            <person name="Hutchins A.P."/>
            <person name="Weinmeier T."/>
            <person name="Rattei T."/>
            <person name="Chu J.S."/>
            <person name="Gimenez G."/>
            <person name="Irimia M."/>
            <person name="Rigden D.J."/>
            <person name="Fitzpatrick D.A."/>
            <person name="Lorenzo-Morales J."/>
            <person name="Bateman A."/>
            <person name="Chiu C.H."/>
            <person name="Tang P."/>
            <person name="Hegemann P."/>
            <person name="Fromm H."/>
            <person name="Raoult D."/>
            <person name="Greub G."/>
            <person name="Miranda-Saavedra D."/>
            <person name="Chen N."/>
            <person name="Nash P."/>
            <person name="Ginger M.L."/>
            <person name="Horn M."/>
            <person name="Schaap P."/>
            <person name="Caler L."/>
            <person name="Loftus B."/>
        </authorList>
    </citation>
    <scope>NUCLEOTIDE SEQUENCE [LARGE SCALE GENOMIC DNA]</scope>
    <source>
        <strain evidence="2 3">Neff</strain>
    </source>
</reference>
<gene>
    <name evidence="2" type="ORF">ACA1_039520</name>
</gene>
<feature type="compositionally biased region" description="Acidic residues" evidence="1">
    <location>
        <begin position="257"/>
        <end position="267"/>
    </location>
</feature>
<dbReference type="EMBL" id="KB007822">
    <property type="protein sequence ID" value="ELR24430.1"/>
    <property type="molecule type" value="Genomic_DNA"/>
</dbReference>
<accession>L8HGY5</accession>
<sequence>MQYDFTWLVMRLTPAEKRATLASELAYFFPPQQALSFLFFSAEREKPRLRSTAPSVVFASSWLRIRCRPMLQHALRSMLTDRSWLQHNSYDTSLSDVRQSRQSGLNLRKVCATFFDAVFKSADRYPLCCATAQRVRLTANIELGPPVGDRECRLYLRNVLSRTGQYYCKKREKKERKQEAKREREVQRAEKIRLYSAQAAAKKLNGSSSGGAMGDGSGIYYCGTAGEELIGVVLSDEDEREASLNASVGDACVDASKDDDDEDEEEKSDNREEDKVHNMLPIISHLGFKRVWNAFTTPEDFELLPYGSLDGSAHDKLRCIFSAMETLVGQFYAASPEYPAWADKEWVDSLKQDYTKYLLTISSAGHNELDNVESLLQKRTDRLFEAGRAMEQLDKYIFSCLMNKQLHIKLRGPRKFKCMRKRLWDLYGGVQASIKVLSMQCPSKLRPFKADFVELKTAPHCISMVGQDTVLFTDEKEVTGLEWKNRMYPLHGDVKHLIFTFLFMRKEEGTPVLKAKAHFRLERRRILKEKRETLEVSLQLLCEDRDELRDKKLGGMLRNMLSGGFQRPRRLTDQERVGELRVELHYDRKFVGRRERCWGTDDNAPNPDEESEQPVPHGIFPPFVIL</sequence>
<organism evidence="2 3">
    <name type="scientific">Acanthamoeba castellanii (strain ATCC 30010 / Neff)</name>
    <dbReference type="NCBI Taxonomy" id="1257118"/>
    <lineage>
        <taxon>Eukaryota</taxon>
        <taxon>Amoebozoa</taxon>
        <taxon>Discosea</taxon>
        <taxon>Longamoebia</taxon>
        <taxon>Centramoebida</taxon>
        <taxon>Acanthamoebidae</taxon>
        <taxon>Acanthamoeba</taxon>
    </lineage>
</organism>
<dbReference type="Proteomes" id="UP000011083">
    <property type="component" value="Unassembled WGS sequence"/>
</dbReference>
<dbReference type="KEGG" id="acan:ACA1_039520"/>